<dbReference type="EMBL" id="PEWZ01000117">
    <property type="protein sequence ID" value="PIU34192.1"/>
    <property type="molecule type" value="Genomic_DNA"/>
</dbReference>
<dbReference type="PANTHER" id="PTHR10746">
    <property type="entry name" value="50S RIBOSOMAL PROTEIN L4"/>
    <property type="match status" value="1"/>
</dbReference>
<dbReference type="AlphaFoldDB" id="A0A2M6YQU6"/>
<dbReference type="NCBIfam" id="TIGR03953">
    <property type="entry name" value="rplD_bact"/>
    <property type="match status" value="1"/>
</dbReference>
<comment type="subunit">
    <text evidence="5">Part of the 50S ribosomal subunit.</text>
</comment>
<dbReference type="InterPro" id="IPR002136">
    <property type="entry name" value="Ribosomal_uL4"/>
</dbReference>
<gene>
    <name evidence="5" type="primary">rplD</name>
    <name evidence="7" type="ORF">COT03_02465</name>
</gene>
<dbReference type="PANTHER" id="PTHR10746:SF6">
    <property type="entry name" value="LARGE RIBOSOMAL SUBUNIT PROTEIN UL4M"/>
    <property type="match status" value="1"/>
</dbReference>
<keyword evidence="3 5" id="KW-0687">Ribonucleoprotein</keyword>
<name>A0A2M6YQU6_9BACT</name>
<dbReference type="Gene3D" id="3.40.1370.10">
    <property type="match status" value="1"/>
</dbReference>
<evidence type="ECO:0000256" key="5">
    <source>
        <dbReference type="HAMAP-Rule" id="MF_01328"/>
    </source>
</evidence>
<accession>A0A2M6YQU6</accession>
<sequence length="235" mass="26365">MKSLKISIINQKGEVTGEKVVTAAIFAVESSPVLISREVKSFLANQRKARAKAKTRSEVVGSGAKIWRQKGTGRARHGDRQAPIFVGGGVAHGPTGKQNYKQKPNKKMGQKAIFSILSEKLREKKLFLLDDIPFKKTKEAHLFLQEVRKTLNTKEKITFLLADNEGLKRYLNNLTDIFVLGVKSLNPYSLLKTDFLFLTKQALGELEKWFDFAHHYELVEGMAGTTEKENDASES</sequence>
<feature type="region of interest" description="Disordered" evidence="6">
    <location>
        <begin position="69"/>
        <end position="88"/>
    </location>
</feature>
<evidence type="ECO:0000256" key="2">
    <source>
        <dbReference type="ARBA" id="ARBA00022980"/>
    </source>
</evidence>
<keyword evidence="2 5" id="KW-0689">Ribosomal protein</keyword>
<dbReference type="GO" id="GO:0005840">
    <property type="term" value="C:ribosome"/>
    <property type="evidence" value="ECO:0007669"/>
    <property type="project" value="UniProtKB-KW"/>
</dbReference>
<evidence type="ECO:0000256" key="3">
    <source>
        <dbReference type="ARBA" id="ARBA00023274"/>
    </source>
</evidence>
<proteinExistence type="inferred from homology"/>
<evidence type="ECO:0000313" key="7">
    <source>
        <dbReference type="EMBL" id="PIU34192.1"/>
    </source>
</evidence>
<dbReference type="GO" id="GO:0006412">
    <property type="term" value="P:translation"/>
    <property type="evidence" value="ECO:0007669"/>
    <property type="project" value="UniProtKB-UniRule"/>
</dbReference>
<evidence type="ECO:0000256" key="6">
    <source>
        <dbReference type="SAM" id="MobiDB-lite"/>
    </source>
</evidence>
<dbReference type="HAMAP" id="MF_01328_B">
    <property type="entry name" value="Ribosomal_uL4_B"/>
    <property type="match status" value="1"/>
</dbReference>
<dbReference type="Proteomes" id="UP000229502">
    <property type="component" value="Unassembled WGS sequence"/>
</dbReference>
<evidence type="ECO:0000256" key="1">
    <source>
        <dbReference type="ARBA" id="ARBA00010528"/>
    </source>
</evidence>
<comment type="function">
    <text evidence="5">Forms part of the polypeptide exit tunnel.</text>
</comment>
<comment type="caution">
    <text evidence="7">The sequence shown here is derived from an EMBL/GenBank/DDBJ whole genome shotgun (WGS) entry which is preliminary data.</text>
</comment>
<keyword evidence="5" id="KW-0694">RNA-binding</keyword>
<protein>
    <recommendedName>
        <fullName evidence="4 5">Large ribosomal subunit protein uL4</fullName>
    </recommendedName>
</protein>
<dbReference type="SUPFAM" id="SSF52166">
    <property type="entry name" value="Ribosomal protein L4"/>
    <property type="match status" value="1"/>
</dbReference>
<evidence type="ECO:0000256" key="4">
    <source>
        <dbReference type="ARBA" id="ARBA00035244"/>
    </source>
</evidence>
<evidence type="ECO:0000313" key="8">
    <source>
        <dbReference type="Proteomes" id="UP000229502"/>
    </source>
</evidence>
<comment type="function">
    <text evidence="5">One of the primary rRNA binding proteins, this protein initially binds near the 5'-end of the 23S rRNA. It is important during the early stages of 50S assembly. It makes multiple contacts with different domains of the 23S rRNA in the assembled 50S subunit and ribosome.</text>
</comment>
<dbReference type="GO" id="GO:1990904">
    <property type="term" value="C:ribonucleoprotein complex"/>
    <property type="evidence" value="ECO:0007669"/>
    <property type="project" value="UniProtKB-KW"/>
</dbReference>
<dbReference type="InterPro" id="IPR013005">
    <property type="entry name" value="Ribosomal_uL4-like"/>
</dbReference>
<dbReference type="Pfam" id="PF00573">
    <property type="entry name" value="Ribosomal_L4"/>
    <property type="match status" value="1"/>
</dbReference>
<dbReference type="GO" id="GO:0003735">
    <property type="term" value="F:structural constituent of ribosome"/>
    <property type="evidence" value="ECO:0007669"/>
    <property type="project" value="InterPro"/>
</dbReference>
<dbReference type="InterPro" id="IPR023574">
    <property type="entry name" value="Ribosomal_uL4_dom_sf"/>
</dbReference>
<dbReference type="GO" id="GO:0019843">
    <property type="term" value="F:rRNA binding"/>
    <property type="evidence" value="ECO:0007669"/>
    <property type="project" value="UniProtKB-UniRule"/>
</dbReference>
<comment type="similarity">
    <text evidence="1 5">Belongs to the universal ribosomal protein uL4 family.</text>
</comment>
<reference evidence="8" key="1">
    <citation type="submission" date="2017-09" db="EMBL/GenBank/DDBJ databases">
        <title>Depth-based differentiation of microbial function through sediment-hosted aquifers and enrichment of novel symbionts in the deep terrestrial subsurface.</title>
        <authorList>
            <person name="Probst A.J."/>
            <person name="Ladd B."/>
            <person name="Jarett J.K."/>
            <person name="Geller-Mcgrath D.E."/>
            <person name="Sieber C.M.K."/>
            <person name="Emerson J.B."/>
            <person name="Anantharaman K."/>
            <person name="Thomas B.C."/>
            <person name="Malmstrom R."/>
            <person name="Stieglmeier M."/>
            <person name="Klingl A."/>
            <person name="Woyke T."/>
            <person name="Ryan C.M."/>
            <person name="Banfield J.F."/>
        </authorList>
    </citation>
    <scope>NUCLEOTIDE SEQUENCE [LARGE SCALE GENOMIC DNA]</scope>
</reference>
<organism evidence="7 8">
    <name type="scientific">Candidatus Shapirobacteria bacterium CG07_land_8_20_14_0_80_39_18</name>
    <dbReference type="NCBI Taxonomy" id="1974882"/>
    <lineage>
        <taxon>Bacteria</taxon>
        <taxon>Candidatus Shapironibacteriota</taxon>
    </lineage>
</organism>
<keyword evidence="5" id="KW-0699">rRNA-binding</keyword>